<dbReference type="Gene3D" id="3.40.50.1820">
    <property type="entry name" value="alpha/beta hydrolase"/>
    <property type="match status" value="1"/>
</dbReference>
<dbReference type="InterPro" id="IPR000073">
    <property type="entry name" value="AB_hydrolase_1"/>
</dbReference>
<dbReference type="PANTHER" id="PTHR43798">
    <property type="entry name" value="MONOACYLGLYCEROL LIPASE"/>
    <property type="match status" value="1"/>
</dbReference>
<dbReference type="EMBL" id="SRJD01000002">
    <property type="protein sequence ID" value="TGA99947.1"/>
    <property type="molecule type" value="Genomic_DNA"/>
</dbReference>
<dbReference type="InterPro" id="IPR050266">
    <property type="entry name" value="AB_hydrolase_sf"/>
</dbReference>
<dbReference type="OrthoDB" id="9805423at2"/>
<dbReference type="SUPFAM" id="SSF53474">
    <property type="entry name" value="alpha/beta-Hydrolases"/>
    <property type="match status" value="1"/>
</dbReference>
<dbReference type="RefSeq" id="WP_135347342.1">
    <property type="nucleotide sequence ID" value="NZ_SRJD01000002.1"/>
</dbReference>
<evidence type="ECO:0000259" key="1">
    <source>
        <dbReference type="Pfam" id="PF00561"/>
    </source>
</evidence>
<protein>
    <submittedName>
        <fullName evidence="2">Alpha/beta hydrolase</fullName>
    </submittedName>
</protein>
<dbReference type="Proteomes" id="UP000298347">
    <property type="component" value="Unassembled WGS sequence"/>
</dbReference>
<name>A0A4Z0GSP0_9BACL</name>
<evidence type="ECO:0000313" key="2">
    <source>
        <dbReference type="EMBL" id="TGA99947.1"/>
    </source>
</evidence>
<accession>A0A4Z0GSP0</accession>
<feature type="domain" description="AB hydrolase-1" evidence="1">
    <location>
        <begin position="23"/>
        <end position="250"/>
    </location>
</feature>
<dbReference type="Pfam" id="PF00561">
    <property type="entry name" value="Abhydrolase_1"/>
    <property type="match status" value="1"/>
</dbReference>
<keyword evidence="3" id="KW-1185">Reference proteome</keyword>
<dbReference type="PRINTS" id="PR00111">
    <property type="entry name" value="ABHYDROLASE"/>
</dbReference>
<dbReference type="InterPro" id="IPR029058">
    <property type="entry name" value="AB_hydrolase_fold"/>
</dbReference>
<evidence type="ECO:0000313" key="3">
    <source>
        <dbReference type="Proteomes" id="UP000298347"/>
    </source>
</evidence>
<proteinExistence type="predicted"/>
<reference evidence="2 3" key="1">
    <citation type="journal article" date="2015" name="Int. J. Syst. Evol. Microbiol.">
        <title>Sporolactobacillus shoreae sp. nov. and Sporolactobacillus spathodeae sp. nov., two spore-forming lactic acid bacteria isolated from tree barks in Thailand.</title>
        <authorList>
            <person name="Thamacharoensuk T."/>
            <person name="Kitahara M."/>
            <person name="Ohkuma M."/>
            <person name="Thongchul N."/>
            <person name="Tanasupawat S."/>
        </authorList>
    </citation>
    <scope>NUCLEOTIDE SEQUENCE [LARGE SCALE GENOMIC DNA]</scope>
    <source>
        <strain evidence="2 3">BK92</strain>
    </source>
</reference>
<dbReference type="AlphaFoldDB" id="A0A4Z0GSP0"/>
<organism evidence="2 3">
    <name type="scientific">Sporolactobacillus shoreae</name>
    <dbReference type="NCBI Taxonomy" id="1465501"/>
    <lineage>
        <taxon>Bacteria</taxon>
        <taxon>Bacillati</taxon>
        <taxon>Bacillota</taxon>
        <taxon>Bacilli</taxon>
        <taxon>Bacillales</taxon>
        <taxon>Sporolactobacillaceae</taxon>
        <taxon>Sporolactobacillus</taxon>
    </lineage>
</organism>
<comment type="caution">
    <text evidence="2">The sequence shown here is derived from an EMBL/GenBank/DDBJ whole genome shotgun (WGS) entry which is preliminary data.</text>
</comment>
<keyword evidence="2" id="KW-0378">Hydrolase</keyword>
<sequence length="513" mass="58510">MASFTFEDYKLNYHYDRTISELPTIVLIHDLGMDQGMWRHFTPLIKKDFNILTYDFYGHGKSTDGKADLSLDLLVQELTVLLRHLQLDQIHLLGCRYGAIVAFEFALSHPGTVDSLTLLSMPLYVQKGSYSREASANSKLITFDKQLFEKRYILQSIHPVSLSKSRTMIHALRSVGKRHFIAAVQGLNNLIQSTGFDLPGKLKCLRVPTLFLHGEYDPVYPASLALIFSGYAPNSRFALIPDASALIPLDQPRRMLDVFRRFMIDKKHSDPLTPEGINLIGRLNALTEKALNSQAVRHHNLQMSVMDGTTQVFFNGQKIVGKWMKRNAQGLLLFLIMNHGAVKRDMIIDAFTPNLAINQARVNLRVQLNYLNNLFRSQPDPEMHDLLIISRDSVALNAKGESDIRTFFRNVEDLQWAVQTADERGRIFLSYLEDYHPDALSTFSGEWPRQLETRLRSTLSRTMAQILLDLRDGKNDAMIRRILKKGKVIEPYDGFCKSWTDVLNGKTEKAVIK</sequence>
<dbReference type="GO" id="GO:0016787">
    <property type="term" value="F:hydrolase activity"/>
    <property type="evidence" value="ECO:0007669"/>
    <property type="project" value="UniProtKB-KW"/>
</dbReference>
<gene>
    <name evidence="2" type="ORF">E4665_03085</name>
</gene>